<proteinExistence type="predicted"/>
<organism evidence="1 2">
    <name type="scientific">Citrus sinensis</name>
    <name type="common">Sweet orange</name>
    <name type="synonym">Citrus aurantium var. sinensis</name>
    <dbReference type="NCBI Taxonomy" id="2711"/>
    <lineage>
        <taxon>Eukaryota</taxon>
        <taxon>Viridiplantae</taxon>
        <taxon>Streptophyta</taxon>
        <taxon>Embryophyta</taxon>
        <taxon>Tracheophyta</taxon>
        <taxon>Spermatophyta</taxon>
        <taxon>Magnoliopsida</taxon>
        <taxon>eudicotyledons</taxon>
        <taxon>Gunneridae</taxon>
        <taxon>Pentapetalae</taxon>
        <taxon>rosids</taxon>
        <taxon>malvids</taxon>
        <taxon>Sapindales</taxon>
        <taxon>Rutaceae</taxon>
        <taxon>Aurantioideae</taxon>
        <taxon>Citrus</taxon>
    </lineage>
</organism>
<protein>
    <submittedName>
        <fullName evidence="1">Methyltransferase</fullName>
    </submittedName>
</protein>
<dbReference type="Proteomes" id="UP000829398">
    <property type="component" value="Chromosome 3"/>
</dbReference>
<evidence type="ECO:0000313" key="2">
    <source>
        <dbReference type="Proteomes" id="UP000829398"/>
    </source>
</evidence>
<sequence>MFLLAKNSMQPIVRKFEFRKIPQDPKFIPSCKNNHAAEKNNDFVPCGGANFLQDVHNPTCDGRLNGCKYKVVLIRAMCIQLEKLLKQPGVAEDFKNSLMDGIHMAHMAIGRAGPRARPVLTTAEHFDTDKLCLADDSITRAKVCILLKLNFEKQWKGFTEDLEIPTGAKVVTCETPLYVEVRIACTVAQMEREGGISPWVSPLAQILNGETAHATAAIYDSMFAAEDGSIPATFQAIYMTGWREHYSQPKPKRRGSATVSFKDIHKHFGSENQSAQPS</sequence>
<keyword evidence="1" id="KW-0489">Methyltransferase</keyword>
<comment type="caution">
    <text evidence="1">The sequence shown here is derived from an EMBL/GenBank/DDBJ whole genome shotgun (WGS) entry which is preliminary data.</text>
</comment>
<name>A0ACB8M7J3_CITSI</name>
<gene>
    <name evidence="1" type="ORF">KPL71_008505</name>
</gene>
<dbReference type="EMBL" id="CM039172">
    <property type="protein sequence ID" value="KAH9781521.1"/>
    <property type="molecule type" value="Genomic_DNA"/>
</dbReference>
<keyword evidence="1" id="KW-0808">Transferase</keyword>
<evidence type="ECO:0000313" key="1">
    <source>
        <dbReference type="EMBL" id="KAH9781521.1"/>
    </source>
</evidence>
<accession>A0ACB8M7J3</accession>
<reference evidence="2" key="1">
    <citation type="journal article" date="2023" name="Hortic. Res.">
        <title>A chromosome-level phased genome enabling allele-level studies in sweet orange: a case study on citrus Huanglongbing tolerance.</title>
        <authorList>
            <person name="Wu B."/>
            <person name="Yu Q."/>
            <person name="Deng Z."/>
            <person name="Duan Y."/>
            <person name="Luo F."/>
            <person name="Gmitter F. Jr."/>
        </authorList>
    </citation>
    <scope>NUCLEOTIDE SEQUENCE [LARGE SCALE GENOMIC DNA]</scope>
    <source>
        <strain evidence="2">cv. Valencia</strain>
    </source>
</reference>
<keyword evidence="2" id="KW-1185">Reference proteome</keyword>